<dbReference type="EMBL" id="JGDB01000414">
    <property type="protein sequence ID" value="EXY87585.1"/>
    <property type="molecule type" value="Genomic_DNA"/>
</dbReference>
<proteinExistence type="predicted"/>
<sequence>MSEQPLLTLCIPTFNRAPFLDILLSKIEKQTGEFVNIRFLELIVSDNCSNDNTSQIVHKYLNKGLAITYIRNDSNLGMDGNFVQCFKKATGKYIWLLGDDDFLKDGALNKIMLELNGSEYGLVHLQVGSKCQKFKTVYWDSQAFISSISFWITFISSNIVNAKYVPLINFEKYMGTYFTLIPLYMTAAFSEKVNLMIHERLMEDAADPERNGGYNFFQVFVDNYLSIWREFKLKGYVSTYYFEKEKYILLRHFLLGFIVKLLFYKDLGNFEIKGAWKSMLKEYWYYPYFYCFILVLYIKYYFQSK</sequence>
<keyword evidence="1" id="KW-1133">Transmembrane helix</keyword>
<dbReference type="CDD" id="cd00761">
    <property type="entry name" value="Glyco_tranf_GTA_type"/>
    <property type="match status" value="1"/>
</dbReference>
<keyword evidence="3" id="KW-0808">Transferase</keyword>
<protein>
    <submittedName>
        <fullName evidence="3">Glycosyl transferase 2 family protein</fullName>
    </submittedName>
</protein>
<feature type="transmembrane region" description="Helical" evidence="1">
    <location>
        <begin position="248"/>
        <end position="264"/>
    </location>
</feature>
<dbReference type="InterPro" id="IPR029044">
    <property type="entry name" value="Nucleotide-diphossugar_trans"/>
</dbReference>
<feature type="domain" description="Glycosyltransferase 2-like" evidence="2">
    <location>
        <begin position="9"/>
        <end position="149"/>
    </location>
</feature>
<dbReference type="Proteomes" id="UP000020773">
    <property type="component" value="Unassembled WGS sequence"/>
</dbReference>
<dbReference type="PANTHER" id="PTHR22916:SF3">
    <property type="entry name" value="UDP-GLCNAC:BETAGAL BETA-1,3-N-ACETYLGLUCOSAMINYLTRANSFERASE-LIKE PROTEIN 1"/>
    <property type="match status" value="1"/>
</dbReference>
<evidence type="ECO:0000256" key="1">
    <source>
        <dbReference type="SAM" id="Phobius"/>
    </source>
</evidence>
<accession>A0A015X4V8</accession>
<evidence type="ECO:0000259" key="2">
    <source>
        <dbReference type="Pfam" id="PF00535"/>
    </source>
</evidence>
<dbReference type="InterPro" id="IPR001173">
    <property type="entry name" value="Glyco_trans_2-like"/>
</dbReference>
<keyword evidence="1" id="KW-0812">Transmembrane</keyword>
<reference evidence="3 4" key="1">
    <citation type="submission" date="2014-02" db="EMBL/GenBank/DDBJ databases">
        <authorList>
            <person name="Sears C."/>
            <person name="Carroll K."/>
            <person name="Sack B.R."/>
            <person name="Qadri F."/>
            <person name="Myers L.L."/>
            <person name="Chung G.-T."/>
            <person name="Escheverria P."/>
            <person name="Fraser C.M."/>
            <person name="Sadzewicz L."/>
            <person name="Shefchek K.A."/>
            <person name="Tallon L."/>
            <person name="Das S.P."/>
            <person name="Daugherty S."/>
            <person name="Mongodin E.F."/>
        </authorList>
    </citation>
    <scope>NUCLEOTIDE SEQUENCE [LARGE SCALE GENOMIC DNA]</scope>
    <source>
        <strain evidence="4">3998T(B)3</strain>
    </source>
</reference>
<dbReference type="PANTHER" id="PTHR22916">
    <property type="entry name" value="GLYCOSYLTRANSFERASE"/>
    <property type="match status" value="1"/>
</dbReference>
<comment type="caution">
    <text evidence="3">The sequence shown here is derived from an EMBL/GenBank/DDBJ whole genome shotgun (WGS) entry which is preliminary data.</text>
</comment>
<dbReference type="SUPFAM" id="SSF53448">
    <property type="entry name" value="Nucleotide-diphospho-sugar transferases"/>
    <property type="match status" value="1"/>
</dbReference>
<organism evidence="3 4">
    <name type="scientific">Bacteroides fragilis str. 3998T(B)3</name>
    <dbReference type="NCBI Taxonomy" id="1339316"/>
    <lineage>
        <taxon>Bacteria</taxon>
        <taxon>Pseudomonadati</taxon>
        <taxon>Bacteroidota</taxon>
        <taxon>Bacteroidia</taxon>
        <taxon>Bacteroidales</taxon>
        <taxon>Bacteroidaceae</taxon>
        <taxon>Bacteroides</taxon>
    </lineage>
</organism>
<name>A0A015X4V8_BACFG</name>
<gene>
    <name evidence="3" type="ORF">M125_5797</name>
</gene>
<feature type="transmembrane region" description="Helical" evidence="1">
    <location>
        <begin position="173"/>
        <end position="190"/>
    </location>
</feature>
<dbReference type="GO" id="GO:0016758">
    <property type="term" value="F:hexosyltransferase activity"/>
    <property type="evidence" value="ECO:0007669"/>
    <property type="project" value="UniProtKB-ARBA"/>
</dbReference>
<dbReference type="RefSeq" id="WP_009292653.1">
    <property type="nucleotide sequence ID" value="NZ_JGDB01000414.1"/>
</dbReference>
<feature type="transmembrane region" description="Helical" evidence="1">
    <location>
        <begin position="284"/>
        <end position="302"/>
    </location>
</feature>
<dbReference type="AlphaFoldDB" id="A0A015X4V8"/>
<dbReference type="Gene3D" id="3.90.550.10">
    <property type="entry name" value="Spore Coat Polysaccharide Biosynthesis Protein SpsA, Chain A"/>
    <property type="match status" value="1"/>
</dbReference>
<evidence type="ECO:0000313" key="4">
    <source>
        <dbReference type="Proteomes" id="UP000020773"/>
    </source>
</evidence>
<dbReference type="Pfam" id="PF00535">
    <property type="entry name" value="Glycos_transf_2"/>
    <property type="match status" value="1"/>
</dbReference>
<evidence type="ECO:0000313" key="3">
    <source>
        <dbReference type="EMBL" id="EXY87585.1"/>
    </source>
</evidence>
<keyword evidence="1" id="KW-0472">Membrane</keyword>
<dbReference type="PATRIC" id="fig|1339316.3.peg.5433"/>